<name>A0ABT2HKT1_9MICO</name>
<proteinExistence type="predicted"/>
<evidence type="ECO:0000313" key="2">
    <source>
        <dbReference type="Proteomes" id="UP001652264"/>
    </source>
</evidence>
<organism evidence="1 2">
    <name type="scientific">Curtobacterium citreum</name>
    <dbReference type="NCBI Taxonomy" id="2036"/>
    <lineage>
        <taxon>Bacteria</taxon>
        <taxon>Bacillati</taxon>
        <taxon>Actinomycetota</taxon>
        <taxon>Actinomycetes</taxon>
        <taxon>Micrococcales</taxon>
        <taxon>Microbacteriaceae</taxon>
        <taxon>Curtobacterium</taxon>
    </lineage>
</organism>
<protein>
    <submittedName>
        <fullName evidence="1">Uncharacterized protein</fullName>
    </submittedName>
</protein>
<keyword evidence="2" id="KW-1185">Reference proteome</keyword>
<dbReference type="RefSeq" id="WP_141862575.1">
    <property type="nucleotide sequence ID" value="NZ_BMNV01000011.1"/>
</dbReference>
<sequence>MKVHVGPNSEPVDLSRPAGRDIHPTLWGLKFGDLYRADVPALGWRVEAIAYNETRVFGISDYDGVNSSGSPFEDGVGVAPMARCFHREHSMTPSVFHDRENAPYPTCFCGYRIVHDLADIASFLEEYRDAFLARLLVPAGYQATLCIAAVVGKGLASQGTWDDPDGTVRCQWTALDTDLFLDQSDAHVASLLAGSFHDVHLVEHLTDVHEESRCKGRFRLACNELSADQKET</sequence>
<gene>
    <name evidence="1" type="ORF">NYQ28_15070</name>
</gene>
<accession>A0ABT2HKT1</accession>
<dbReference type="EMBL" id="JANVAD010000009">
    <property type="protein sequence ID" value="MCS6523888.1"/>
    <property type="molecule type" value="Genomic_DNA"/>
</dbReference>
<reference evidence="1 2" key="1">
    <citation type="submission" date="2022-08" db="EMBL/GenBank/DDBJ databases">
        <title>Taxonomy of Curtobacterium flaccumfaciens.</title>
        <authorList>
            <person name="Osdaghi E."/>
            <person name="Taghavi S.M."/>
            <person name="Hamidizade M."/>
            <person name="Abachi H."/>
            <person name="Fazliarab A."/>
            <person name="Baeyen S."/>
            <person name="Portier P."/>
            <person name="Van Vaerenbergh J."/>
            <person name="Jacques M.-A."/>
        </authorList>
    </citation>
    <scope>NUCLEOTIDE SEQUENCE [LARGE SCALE GENOMIC DNA]</scope>
    <source>
        <strain evidence="1 2">LMG8786T</strain>
    </source>
</reference>
<dbReference type="GeneID" id="95325060"/>
<dbReference type="Proteomes" id="UP001652264">
    <property type="component" value="Unassembled WGS sequence"/>
</dbReference>
<comment type="caution">
    <text evidence="1">The sequence shown here is derived from an EMBL/GenBank/DDBJ whole genome shotgun (WGS) entry which is preliminary data.</text>
</comment>
<evidence type="ECO:0000313" key="1">
    <source>
        <dbReference type="EMBL" id="MCS6523888.1"/>
    </source>
</evidence>